<dbReference type="NCBIfam" id="TIGR02595">
    <property type="entry name" value="PEP_CTERM"/>
    <property type="match status" value="1"/>
</dbReference>
<feature type="chain" id="PRO_5045647440" evidence="1">
    <location>
        <begin position="23"/>
        <end position="410"/>
    </location>
</feature>
<accession>A0ABU5DJL0</accession>
<dbReference type="InterPro" id="IPR013424">
    <property type="entry name" value="Ice-binding_C"/>
</dbReference>
<proteinExistence type="predicted"/>
<evidence type="ECO:0000313" key="3">
    <source>
        <dbReference type="EMBL" id="MDY0746485.1"/>
    </source>
</evidence>
<gene>
    <name evidence="3" type="ORF">SNE35_18375</name>
</gene>
<reference evidence="3 4" key="1">
    <citation type="submission" date="2023-11" db="EMBL/GenBank/DDBJ databases">
        <title>Paucibacter sp. nov., isolated from fresh soil in Korea.</title>
        <authorList>
            <person name="Le N.T.T."/>
        </authorList>
    </citation>
    <scope>NUCLEOTIDE SEQUENCE [LARGE SCALE GENOMIC DNA]</scope>
    <source>
        <strain evidence="3 4">R3-3</strain>
    </source>
</reference>
<keyword evidence="4" id="KW-1185">Reference proteome</keyword>
<name>A0ABU5DJL0_9BURK</name>
<protein>
    <submittedName>
        <fullName evidence="3">PEP-CTERM sorting domain-containing protein</fullName>
    </submittedName>
</protein>
<evidence type="ECO:0000256" key="1">
    <source>
        <dbReference type="SAM" id="SignalP"/>
    </source>
</evidence>
<comment type="caution">
    <text evidence="3">The sequence shown here is derived from an EMBL/GenBank/DDBJ whole genome shotgun (WGS) entry which is preliminary data.</text>
</comment>
<evidence type="ECO:0000313" key="4">
    <source>
        <dbReference type="Proteomes" id="UP001285263"/>
    </source>
</evidence>
<feature type="domain" description="Ice-binding protein C-terminal" evidence="2">
    <location>
        <begin position="381"/>
        <end position="404"/>
    </location>
</feature>
<dbReference type="Pfam" id="PF07589">
    <property type="entry name" value="PEP-CTERM"/>
    <property type="match status" value="1"/>
</dbReference>
<dbReference type="Proteomes" id="UP001285263">
    <property type="component" value="Unassembled WGS sequence"/>
</dbReference>
<dbReference type="RefSeq" id="WP_320424417.1">
    <property type="nucleotide sequence ID" value="NZ_JAXCLA010000006.1"/>
</dbReference>
<feature type="signal peptide" evidence="1">
    <location>
        <begin position="1"/>
        <end position="22"/>
    </location>
</feature>
<dbReference type="EMBL" id="JAXCLA010000006">
    <property type="protein sequence ID" value="MDY0746485.1"/>
    <property type="molecule type" value="Genomic_DNA"/>
</dbReference>
<keyword evidence="1" id="KW-0732">Signal</keyword>
<sequence length="410" mass="40040">MKASRLLVASAAALLCAGAASAAAPAYSVVDIGRPTGNNTATAYGISNDGSYVVGRGAVGSNIAFVYTAAGGRTALTPYSTNTNSWAVGVNNGGTIVGNVSTSSAATADGSAYASSVPVVWSSGSSTPTALAASGRVYAINDAGLAVGSSGTVGAVNQRGVIYNTRTMTSSMIGATTADGALMTSASSINDAGLVVGTGRLATDDGSLAVALAYNSTTGSITQIAAASSYLGVGGAWTSGAINVADVNSSGVVVGTLGSDAKGDQISMPYLWSAATGLSTVPLPAGMVTGTANGINDQGWIVGTAKNGVDGNTYGFVDIAGTSYLLNNLLSNGTGWSFAGSTLNITAIGNDGTITGSAFYNDVAGGTGNKLHAFELQVAAAVPEPSTYALMAAGLLAVGSVARRRSKTAA</sequence>
<evidence type="ECO:0000259" key="2">
    <source>
        <dbReference type="Pfam" id="PF07589"/>
    </source>
</evidence>
<organism evidence="3 4">
    <name type="scientific">Roseateles agri</name>
    <dbReference type="NCBI Taxonomy" id="3098619"/>
    <lineage>
        <taxon>Bacteria</taxon>
        <taxon>Pseudomonadati</taxon>
        <taxon>Pseudomonadota</taxon>
        <taxon>Betaproteobacteria</taxon>
        <taxon>Burkholderiales</taxon>
        <taxon>Sphaerotilaceae</taxon>
        <taxon>Roseateles</taxon>
    </lineage>
</organism>